<evidence type="ECO:0000256" key="1">
    <source>
        <dbReference type="ARBA" id="ARBA00004123"/>
    </source>
</evidence>
<protein>
    <recommendedName>
        <fullName evidence="8">Homeobox domain-containing protein</fullName>
    </recommendedName>
</protein>
<evidence type="ECO:0000256" key="5">
    <source>
        <dbReference type="PROSITE-ProRule" id="PRU00108"/>
    </source>
</evidence>
<dbReference type="GO" id="GO:0005634">
    <property type="term" value="C:nucleus"/>
    <property type="evidence" value="ECO:0007669"/>
    <property type="project" value="UniProtKB-SubCell"/>
</dbReference>
<dbReference type="SMART" id="SM00389">
    <property type="entry name" value="HOX"/>
    <property type="match status" value="1"/>
</dbReference>
<gene>
    <name evidence="9" type="ORF">PHAECO_LOCUS3300</name>
</gene>
<dbReference type="PANTHER" id="PTHR45664">
    <property type="entry name" value="PROTEIN ZERKNUELLT 1-RELATED"/>
    <property type="match status" value="1"/>
</dbReference>
<dbReference type="Pfam" id="PF00046">
    <property type="entry name" value="Homeodomain"/>
    <property type="match status" value="1"/>
</dbReference>
<evidence type="ECO:0000256" key="3">
    <source>
        <dbReference type="ARBA" id="ARBA00023155"/>
    </source>
</evidence>
<proteinExistence type="predicted"/>
<keyword evidence="10" id="KW-1185">Reference proteome</keyword>
<evidence type="ECO:0000259" key="8">
    <source>
        <dbReference type="PROSITE" id="PS50071"/>
    </source>
</evidence>
<evidence type="ECO:0000313" key="9">
    <source>
        <dbReference type="EMBL" id="CAG9815501.1"/>
    </source>
</evidence>
<dbReference type="CDD" id="cd00086">
    <property type="entry name" value="homeodomain"/>
    <property type="match status" value="1"/>
</dbReference>
<organism evidence="9 10">
    <name type="scientific">Phaedon cochleariae</name>
    <name type="common">Mustard beetle</name>
    <dbReference type="NCBI Taxonomy" id="80249"/>
    <lineage>
        <taxon>Eukaryota</taxon>
        <taxon>Metazoa</taxon>
        <taxon>Ecdysozoa</taxon>
        <taxon>Arthropoda</taxon>
        <taxon>Hexapoda</taxon>
        <taxon>Insecta</taxon>
        <taxon>Pterygota</taxon>
        <taxon>Neoptera</taxon>
        <taxon>Endopterygota</taxon>
        <taxon>Coleoptera</taxon>
        <taxon>Polyphaga</taxon>
        <taxon>Cucujiformia</taxon>
        <taxon>Chrysomeloidea</taxon>
        <taxon>Chrysomelidae</taxon>
        <taxon>Chrysomelinae</taxon>
        <taxon>Chrysomelini</taxon>
        <taxon>Phaedon</taxon>
    </lineage>
</organism>
<dbReference type="GO" id="GO:0000981">
    <property type="term" value="F:DNA-binding transcription factor activity, RNA polymerase II-specific"/>
    <property type="evidence" value="ECO:0007669"/>
    <property type="project" value="InterPro"/>
</dbReference>
<dbReference type="GO" id="GO:0000978">
    <property type="term" value="F:RNA polymerase II cis-regulatory region sequence-specific DNA binding"/>
    <property type="evidence" value="ECO:0007669"/>
    <property type="project" value="TreeGrafter"/>
</dbReference>
<feature type="DNA-binding region" description="Homeobox" evidence="5">
    <location>
        <begin position="61"/>
        <end position="120"/>
    </location>
</feature>
<evidence type="ECO:0000256" key="4">
    <source>
        <dbReference type="ARBA" id="ARBA00023242"/>
    </source>
</evidence>
<keyword evidence="3 5" id="KW-0371">Homeobox</keyword>
<dbReference type="OrthoDB" id="6159439at2759"/>
<dbReference type="PANTHER" id="PTHR45664:SF12">
    <property type="entry name" value="PANCREAS_DUODENUM HOMEOBOX PROTEIN 1"/>
    <property type="match status" value="1"/>
</dbReference>
<dbReference type="AlphaFoldDB" id="A0A9N9X1D8"/>
<reference evidence="9" key="1">
    <citation type="submission" date="2022-01" db="EMBL/GenBank/DDBJ databases">
        <authorList>
            <person name="King R."/>
        </authorList>
    </citation>
    <scope>NUCLEOTIDE SEQUENCE</scope>
</reference>
<accession>A0A9N9X1D8</accession>
<evidence type="ECO:0000256" key="2">
    <source>
        <dbReference type="ARBA" id="ARBA00023125"/>
    </source>
</evidence>
<evidence type="ECO:0000256" key="6">
    <source>
        <dbReference type="RuleBase" id="RU000682"/>
    </source>
</evidence>
<keyword evidence="2 5" id="KW-0238">DNA-binding</keyword>
<keyword evidence="4 5" id="KW-0539">Nucleus</keyword>
<dbReference type="EMBL" id="OU896718">
    <property type="protein sequence ID" value="CAG9815501.1"/>
    <property type="molecule type" value="Genomic_DNA"/>
</dbReference>
<dbReference type="InterPro" id="IPR009057">
    <property type="entry name" value="Homeodomain-like_sf"/>
</dbReference>
<name>A0A9N9X1D8_PHACE</name>
<evidence type="ECO:0000256" key="7">
    <source>
        <dbReference type="SAM" id="MobiDB-lite"/>
    </source>
</evidence>
<reference evidence="9" key="2">
    <citation type="submission" date="2022-10" db="EMBL/GenBank/DDBJ databases">
        <authorList>
            <consortium name="ENA_rothamsted_submissions"/>
            <consortium name="culmorum"/>
            <person name="King R."/>
        </authorList>
    </citation>
    <scope>NUCLEOTIDE SEQUENCE</scope>
</reference>
<dbReference type="PROSITE" id="PS50071">
    <property type="entry name" value="HOMEOBOX_2"/>
    <property type="match status" value="1"/>
</dbReference>
<dbReference type="InterPro" id="IPR001356">
    <property type="entry name" value="HD"/>
</dbReference>
<feature type="domain" description="Homeobox" evidence="8">
    <location>
        <begin position="59"/>
        <end position="119"/>
    </location>
</feature>
<dbReference type="InterPro" id="IPR017970">
    <property type="entry name" value="Homeobox_CS"/>
</dbReference>
<comment type="subcellular location">
    <subcellularLocation>
        <location evidence="1 5 6">Nucleus</location>
    </subcellularLocation>
</comment>
<evidence type="ECO:0000313" key="10">
    <source>
        <dbReference type="Proteomes" id="UP001153737"/>
    </source>
</evidence>
<dbReference type="SUPFAM" id="SSF46689">
    <property type="entry name" value="Homeodomain-like"/>
    <property type="match status" value="1"/>
</dbReference>
<dbReference type="Gene3D" id="1.10.10.60">
    <property type="entry name" value="Homeodomain-like"/>
    <property type="match status" value="1"/>
</dbReference>
<dbReference type="PROSITE" id="PS00027">
    <property type="entry name" value="HOMEOBOX_1"/>
    <property type="match status" value="1"/>
</dbReference>
<feature type="region of interest" description="Disordered" evidence="7">
    <location>
        <begin position="120"/>
        <end position="140"/>
    </location>
</feature>
<sequence length="317" mass="35762">MVCGYPEKECCGMDDIKKEILMLSGNHTPIYDQSSFLGYLSPENNSSANSLSCVALPTSTRRTRRTVYTSHQLLELEKQYTESKFLTRIVRIKLASSLNLSEKTIKIWFQNRRMKDKSAAERNSSLASANGIPEDAAQTHSSPEYINGFLKSESYPDRNDCIQSFDHSHFIGVGSSQATFNAFPEHNTLSPIKYSQFSQSDIPKQPSSATLSSQVIKYEISSDNQIGQPDYSTVNQVHYQSTECGSYHMPCSPVSSFESFHSCDARSPAGASFYDNIMSVSNYIQENPDLVEEIRMNDNKDFENMTIRQLMELFQLC</sequence>
<dbReference type="Proteomes" id="UP001153737">
    <property type="component" value="Chromosome 12"/>
</dbReference>
<dbReference type="GO" id="GO:0045944">
    <property type="term" value="P:positive regulation of transcription by RNA polymerase II"/>
    <property type="evidence" value="ECO:0007669"/>
    <property type="project" value="UniProtKB-ARBA"/>
</dbReference>